<evidence type="ECO:0000313" key="2">
    <source>
        <dbReference type="Proteomes" id="UP000223913"/>
    </source>
</evidence>
<dbReference type="AlphaFoldDB" id="A0A2D0MZU6"/>
<comment type="caution">
    <text evidence="1">The sequence shown here is derived from an EMBL/GenBank/DDBJ whole genome shotgun (WGS) entry which is preliminary data.</text>
</comment>
<reference evidence="1 2" key="1">
    <citation type="submission" date="2017-10" db="EMBL/GenBank/DDBJ databases">
        <title>The draft genome sequence of Lewinella nigricans NBRC 102662.</title>
        <authorList>
            <person name="Wang K."/>
        </authorList>
    </citation>
    <scope>NUCLEOTIDE SEQUENCE [LARGE SCALE GENOMIC DNA]</scope>
    <source>
        <strain evidence="1 2">NBRC 102662</strain>
    </source>
</reference>
<protein>
    <submittedName>
        <fullName evidence="1">Uncharacterized protein</fullName>
    </submittedName>
</protein>
<keyword evidence="2" id="KW-1185">Reference proteome</keyword>
<accession>A0A2D0MZU6</accession>
<name>A0A2D0MZU6_FLAN2</name>
<organism evidence="1 2">
    <name type="scientific">Flavilitoribacter nigricans (strain ATCC 23147 / DSM 23189 / NBRC 102662 / NCIMB 1420 / SS-2)</name>
    <name type="common">Lewinella nigricans</name>
    <dbReference type="NCBI Taxonomy" id="1122177"/>
    <lineage>
        <taxon>Bacteria</taxon>
        <taxon>Pseudomonadati</taxon>
        <taxon>Bacteroidota</taxon>
        <taxon>Saprospiria</taxon>
        <taxon>Saprospirales</taxon>
        <taxon>Lewinellaceae</taxon>
        <taxon>Flavilitoribacter</taxon>
    </lineage>
</organism>
<gene>
    <name evidence="1" type="ORF">CRP01_35730</name>
</gene>
<proteinExistence type="predicted"/>
<evidence type="ECO:0000313" key="1">
    <source>
        <dbReference type="EMBL" id="PHN01700.1"/>
    </source>
</evidence>
<sequence>MKITDNKRLIQVQEEFQEDFPFLKIEFYAGQHQAGEGSRAEEKLDPQLTIGEVRSKHREGDLQIDGELEVRQLEKLFFDDYGLNVQVFRQSGHLWMQTSASDHWTLEKQNRKGGHSAAIVNDQA</sequence>
<dbReference type="RefSeq" id="WP_099154886.1">
    <property type="nucleotide sequence ID" value="NZ_PDUD01000050.1"/>
</dbReference>
<dbReference type="EMBL" id="PDUD01000050">
    <property type="protein sequence ID" value="PHN01700.1"/>
    <property type="molecule type" value="Genomic_DNA"/>
</dbReference>
<dbReference type="OrthoDB" id="959050at2"/>
<dbReference type="Proteomes" id="UP000223913">
    <property type="component" value="Unassembled WGS sequence"/>
</dbReference>